<dbReference type="Proteomes" id="UP000600865">
    <property type="component" value="Unassembled WGS sequence"/>
</dbReference>
<protein>
    <recommendedName>
        <fullName evidence="3">Gamma-glutamylcyclotransferase</fullName>
    </recommendedName>
</protein>
<comment type="caution">
    <text evidence="1">The sequence shown here is derived from an EMBL/GenBank/DDBJ whole genome shotgun (WGS) entry which is preliminary data.</text>
</comment>
<dbReference type="PANTHER" id="PTHR35748">
    <property type="entry name" value="OS05G0358400 PROTEIN"/>
    <property type="match status" value="1"/>
</dbReference>
<dbReference type="PANTHER" id="PTHR35748:SF1">
    <property type="entry name" value="OS05G0358400 PROTEIN"/>
    <property type="match status" value="1"/>
</dbReference>
<accession>A0A918KDX0</accession>
<organism evidence="1 2">
    <name type="scientific">Litorimonas cladophorae</name>
    <dbReference type="NCBI Taxonomy" id="1220491"/>
    <lineage>
        <taxon>Bacteria</taxon>
        <taxon>Pseudomonadati</taxon>
        <taxon>Pseudomonadota</taxon>
        <taxon>Alphaproteobacteria</taxon>
        <taxon>Maricaulales</taxon>
        <taxon>Robiginitomaculaceae</taxon>
    </lineage>
</organism>
<keyword evidence="2" id="KW-1185">Reference proteome</keyword>
<evidence type="ECO:0000313" key="2">
    <source>
        <dbReference type="Proteomes" id="UP000600865"/>
    </source>
</evidence>
<proteinExistence type="predicted"/>
<sequence>MRCVIGYASLISETSIKRLFPNAGRIVRVTLENHARCFNSFGTLSLKAGLADSGSDYLAHASAIYRPNSILHALAFELDDTDYDTYVRHEFRYDFKPVSVQALEGGQHFDAIICYENVDQNIDVSRIGSASIWDLYDLYDTPSFWHTSHLPAKIYLEHCVASARDLGADMLDNFLDASYLHDRMTSIRSYLEDSDSGLDSYVNNAQYSAVF</sequence>
<dbReference type="AlphaFoldDB" id="A0A918KDX0"/>
<reference evidence="1 2" key="1">
    <citation type="journal article" date="2014" name="Int. J. Syst. Evol. Microbiol.">
        <title>Complete genome sequence of Corynebacterium casei LMG S-19264T (=DSM 44701T), isolated from a smear-ripened cheese.</title>
        <authorList>
            <consortium name="US DOE Joint Genome Institute (JGI-PGF)"/>
            <person name="Walter F."/>
            <person name="Albersmeier A."/>
            <person name="Kalinowski J."/>
            <person name="Ruckert C."/>
        </authorList>
    </citation>
    <scope>NUCLEOTIDE SEQUENCE [LARGE SCALE GENOMIC DNA]</scope>
    <source>
        <strain evidence="1 2">KCTC 23968</strain>
    </source>
</reference>
<name>A0A918KDX0_9PROT</name>
<evidence type="ECO:0000313" key="1">
    <source>
        <dbReference type="EMBL" id="GGX58445.1"/>
    </source>
</evidence>
<gene>
    <name evidence="1" type="ORF">GCM10011309_04710</name>
</gene>
<dbReference type="Gene3D" id="3.10.490.10">
    <property type="entry name" value="Gamma-glutamyl cyclotransferase-like"/>
    <property type="match status" value="1"/>
</dbReference>
<dbReference type="RefSeq" id="WP_189580819.1">
    <property type="nucleotide sequence ID" value="NZ_BMYV01000001.1"/>
</dbReference>
<dbReference type="EMBL" id="BMYV01000001">
    <property type="protein sequence ID" value="GGX58445.1"/>
    <property type="molecule type" value="Genomic_DNA"/>
</dbReference>
<evidence type="ECO:0008006" key="3">
    <source>
        <dbReference type="Google" id="ProtNLM"/>
    </source>
</evidence>